<feature type="transmembrane region" description="Helical" evidence="5">
    <location>
        <begin position="56"/>
        <end position="75"/>
    </location>
</feature>
<keyword evidence="7" id="KW-1185">Reference proteome</keyword>
<feature type="transmembrane region" description="Helical" evidence="5">
    <location>
        <begin position="21"/>
        <end position="44"/>
    </location>
</feature>
<accession>A0ABU4VM57</accession>
<evidence type="ECO:0000256" key="1">
    <source>
        <dbReference type="ARBA" id="ARBA00004141"/>
    </source>
</evidence>
<dbReference type="Proteomes" id="UP001277761">
    <property type="component" value="Unassembled WGS sequence"/>
</dbReference>
<evidence type="ECO:0000256" key="2">
    <source>
        <dbReference type="ARBA" id="ARBA00022692"/>
    </source>
</evidence>
<protein>
    <submittedName>
        <fullName evidence="6">Bax inhibitor-1 family protein</fullName>
    </submittedName>
</protein>
<keyword evidence="2 5" id="KW-0812">Transmembrane</keyword>
<feature type="transmembrane region" description="Helical" evidence="5">
    <location>
        <begin position="87"/>
        <end position="107"/>
    </location>
</feature>
<feature type="transmembrane region" description="Helical" evidence="5">
    <location>
        <begin position="202"/>
        <end position="224"/>
    </location>
</feature>
<evidence type="ECO:0000256" key="3">
    <source>
        <dbReference type="ARBA" id="ARBA00022989"/>
    </source>
</evidence>
<feature type="transmembrane region" description="Helical" evidence="5">
    <location>
        <begin position="113"/>
        <end position="134"/>
    </location>
</feature>
<evidence type="ECO:0000256" key="4">
    <source>
        <dbReference type="ARBA" id="ARBA00023136"/>
    </source>
</evidence>
<comment type="subcellular location">
    <subcellularLocation>
        <location evidence="1">Membrane</location>
        <topology evidence="1">Multi-pass membrane protein</topology>
    </subcellularLocation>
</comment>
<evidence type="ECO:0000313" key="6">
    <source>
        <dbReference type="EMBL" id="MDX8152026.1"/>
    </source>
</evidence>
<evidence type="ECO:0000313" key="7">
    <source>
        <dbReference type="Proteomes" id="UP001277761"/>
    </source>
</evidence>
<organism evidence="6 7">
    <name type="scientific">Patulibacter brassicae</name>
    <dbReference type="NCBI Taxonomy" id="1705717"/>
    <lineage>
        <taxon>Bacteria</taxon>
        <taxon>Bacillati</taxon>
        <taxon>Actinomycetota</taxon>
        <taxon>Thermoleophilia</taxon>
        <taxon>Solirubrobacterales</taxon>
        <taxon>Patulibacteraceae</taxon>
        <taxon>Patulibacter</taxon>
    </lineage>
</organism>
<evidence type="ECO:0000256" key="5">
    <source>
        <dbReference type="SAM" id="Phobius"/>
    </source>
</evidence>
<dbReference type="InterPro" id="IPR006214">
    <property type="entry name" value="Bax_inhibitor_1-related"/>
</dbReference>
<sequence>MPETYSTYSHPAGAQRLSFSALLAQTMFLVAVAIGFLVLGSYVGGGPGDAAPLSQGAAIACTVGAMVLLIASNFIASLRSGGGGMAVLFIAALLLGLGLGPVLNVYLEVQPDAVTKAAGTTALVVVMAGAGGALTAKDLRSWMRPIFFGLLIAVAISWGMLMFGGGGGIAGDLVSLAIGAFSAVAIVIYFNILRQNATEDDVVWLATGIFLGIYNIFVSLLSLFGGD</sequence>
<feature type="transmembrane region" description="Helical" evidence="5">
    <location>
        <begin position="146"/>
        <end position="163"/>
    </location>
</feature>
<feature type="transmembrane region" description="Helical" evidence="5">
    <location>
        <begin position="169"/>
        <end position="190"/>
    </location>
</feature>
<comment type="caution">
    <text evidence="6">The sequence shown here is derived from an EMBL/GenBank/DDBJ whole genome shotgun (WGS) entry which is preliminary data.</text>
</comment>
<dbReference type="EMBL" id="JAXAVX010000004">
    <property type="protein sequence ID" value="MDX8152026.1"/>
    <property type="molecule type" value="Genomic_DNA"/>
</dbReference>
<reference evidence="6 7" key="1">
    <citation type="submission" date="2023-11" db="EMBL/GenBank/DDBJ databases">
        <authorList>
            <person name="Xu M."/>
            <person name="Jiang T."/>
        </authorList>
    </citation>
    <scope>NUCLEOTIDE SEQUENCE [LARGE SCALE GENOMIC DNA]</scope>
    <source>
        <strain evidence="6 7">SD</strain>
    </source>
</reference>
<keyword evidence="3 5" id="KW-1133">Transmembrane helix</keyword>
<dbReference type="RefSeq" id="WP_319954181.1">
    <property type="nucleotide sequence ID" value="NZ_JAXAVX010000004.1"/>
</dbReference>
<dbReference type="Pfam" id="PF01027">
    <property type="entry name" value="Bax1-I"/>
    <property type="match status" value="1"/>
</dbReference>
<gene>
    <name evidence="6" type="ORF">SK069_10510</name>
</gene>
<keyword evidence="4 5" id="KW-0472">Membrane</keyword>
<name>A0ABU4VM57_9ACTN</name>
<proteinExistence type="predicted"/>